<dbReference type="InterPro" id="IPR009014">
    <property type="entry name" value="Transketo_C/PFOR_II"/>
</dbReference>
<evidence type="ECO:0000256" key="8">
    <source>
        <dbReference type="ARBA" id="ARBA00023052"/>
    </source>
</evidence>
<dbReference type="SMART" id="SM00861">
    <property type="entry name" value="Transket_pyr"/>
    <property type="match status" value="1"/>
</dbReference>
<evidence type="ECO:0000256" key="5">
    <source>
        <dbReference type="ARBA" id="ARBA00022679"/>
    </source>
</evidence>
<organism evidence="12 13">
    <name type="scientific">Sporothrix eucalyptigena</name>
    <dbReference type="NCBI Taxonomy" id="1812306"/>
    <lineage>
        <taxon>Eukaryota</taxon>
        <taxon>Fungi</taxon>
        <taxon>Dikarya</taxon>
        <taxon>Ascomycota</taxon>
        <taxon>Pezizomycotina</taxon>
        <taxon>Sordariomycetes</taxon>
        <taxon>Sordariomycetidae</taxon>
        <taxon>Ophiostomatales</taxon>
        <taxon>Ophiostomataceae</taxon>
        <taxon>Sporothrix</taxon>
    </lineage>
</organism>
<comment type="catalytic activity">
    <reaction evidence="9 10">
        <text>D-sedoheptulose 7-phosphate + D-glyceraldehyde 3-phosphate = aldehydo-D-ribose 5-phosphate + D-xylulose 5-phosphate</text>
        <dbReference type="Rhea" id="RHEA:10508"/>
        <dbReference type="ChEBI" id="CHEBI:57483"/>
        <dbReference type="ChEBI" id="CHEBI:57737"/>
        <dbReference type="ChEBI" id="CHEBI:58273"/>
        <dbReference type="ChEBI" id="CHEBI:59776"/>
        <dbReference type="EC" id="2.2.1.1"/>
    </reaction>
</comment>
<dbReference type="Pfam" id="PF02779">
    <property type="entry name" value="Transket_pyr"/>
    <property type="match status" value="1"/>
</dbReference>
<dbReference type="SUPFAM" id="SSF52518">
    <property type="entry name" value="Thiamin diphosphate-binding fold (THDP-binding)"/>
    <property type="match status" value="2"/>
</dbReference>
<name>A0ABP0AZ34_9PEZI</name>
<gene>
    <name evidence="12" type="primary">TKL1_2</name>
    <name evidence="12" type="ORF">SEUCBS140593_001543</name>
</gene>
<evidence type="ECO:0000256" key="10">
    <source>
        <dbReference type="RuleBase" id="RU004996"/>
    </source>
</evidence>
<keyword evidence="7 10" id="KW-0460">Magnesium</keyword>
<comment type="cofactor">
    <cofactor evidence="1">
        <name>Co(2+)</name>
        <dbReference type="ChEBI" id="CHEBI:48828"/>
    </cofactor>
</comment>
<comment type="subunit">
    <text evidence="3 10">Homodimer.</text>
</comment>
<dbReference type="InterPro" id="IPR029061">
    <property type="entry name" value="THDP-binding"/>
</dbReference>
<comment type="similarity">
    <text evidence="2 10">Belongs to the transketolase family.</text>
</comment>
<dbReference type="PROSITE" id="PS00802">
    <property type="entry name" value="TRANSKETOLASE_2"/>
    <property type="match status" value="1"/>
</dbReference>
<dbReference type="Pfam" id="PF22613">
    <property type="entry name" value="Transketolase_C_1"/>
    <property type="match status" value="1"/>
</dbReference>
<dbReference type="InterPro" id="IPR005474">
    <property type="entry name" value="Transketolase_N"/>
</dbReference>
<evidence type="ECO:0000313" key="13">
    <source>
        <dbReference type="Proteomes" id="UP001642482"/>
    </source>
</evidence>
<dbReference type="InterPro" id="IPR005478">
    <property type="entry name" value="Transketolase_bac-like"/>
</dbReference>
<keyword evidence="13" id="KW-1185">Reference proteome</keyword>
<keyword evidence="5 10" id="KW-0808">Transferase</keyword>
<dbReference type="PANTHER" id="PTHR43522">
    <property type="entry name" value="TRANSKETOLASE"/>
    <property type="match status" value="1"/>
</dbReference>
<dbReference type="InterPro" id="IPR020826">
    <property type="entry name" value="Transketolase_BS"/>
</dbReference>
<accession>A0ABP0AZ34</accession>
<proteinExistence type="inferred from homology"/>
<comment type="function">
    <text evidence="10">Catalyzes the transfer of a two-carbon ketol group from a ketose donor to an aldose acceptor, via a covalent intermediate with the cofactor thiamine pyrophosphate.</text>
</comment>
<dbReference type="InterPro" id="IPR049557">
    <property type="entry name" value="Transketolase_CS"/>
</dbReference>
<dbReference type="Proteomes" id="UP001642482">
    <property type="component" value="Unassembled WGS sequence"/>
</dbReference>
<dbReference type="PANTHER" id="PTHR43522:SF2">
    <property type="entry name" value="TRANSKETOLASE 1-RELATED"/>
    <property type="match status" value="1"/>
</dbReference>
<dbReference type="EC" id="2.2.1.1" evidence="4 10"/>
<evidence type="ECO:0000313" key="12">
    <source>
        <dbReference type="EMBL" id="CAK7212557.1"/>
    </source>
</evidence>
<dbReference type="Gene3D" id="3.40.50.920">
    <property type="match status" value="1"/>
</dbReference>
<dbReference type="PROSITE" id="PS00801">
    <property type="entry name" value="TRANSKETOLASE_1"/>
    <property type="match status" value="1"/>
</dbReference>
<evidence type="ECO:0000256" key="4">
    <source>
        <dbReference type="ARBA" id="ARBA00013152"/>
    </source>
</evidence>
<dbReference type="CDD" id="cd02012">
    <property type="entry name" value="TPP_TK"/>
    <property type="match status" value="1"/>
</dbReference>
<evidence type="ECO:0000256" key="9">
    <source>
        <dbReference type="ARBA" id="ARBA00049473"/>
    </source>
</evidence>
<dbReference type="InterPro" id="IPR055152">
    <property type="entry name" value="Transketolase-like_C_2"/>
</dbReference>
<dbReference type="Pfam" id="PF00456">
    <property type="entry name" value="Transketolase_N"/>
    <property type="match status" value="1"/>
</dbReference>
<evidence type="ECO:0000256" key="2">
    <source>
        <dbReference type="ARBA" id="ARBA00007131"/>
    </source>
</evidence>
<comment type="cofactor">
    <cofactor evidence="10">
        <name>Mg(2+)</name>
        <dbReference type="ChEBI" id="CHEBI:18420"/>
    </cofactor>
    <cofactor evidence="10">
        <name>Ca(2+)</name>
        <dbReference type="ChEBI" id="CHEBI:29108"/>
    </cofactor>
    <cofactor evidence="10">
        <name>Mn(2+)</name>
        <dbReference type="ChEBI" id="CHEBI:29035"/>
    </cofactor>
    <cofactor evidence="10">
        <name>Co(2+)</name>
        <dbReference type="ChEBI" id="CHEBI:48828"/>
    </cofactor>
    <text evidence="10">Binds 1 Mg(2+) ion per subunit. Can also utilize other divalent metal cations, such as Ca(2+), Mn(2+) and Co(2+).</text>
</comment>
<dbReference type="CDD" id="cd07033">
    <property type="entry name" value="TPP_PYR_DXS_TK_like"/>
    <property type="match status" value="1"/>
</dbReference>
<dbReference type="NCBIfam" id="TIGR00232">
    <property type="entry name" value="tktlase_bact"/>
    <property type="match status" value="1"/>
</dbReference>
<keyword evidence="6 10" id="KW-0479">Metal-binding</keyword>
<comment type="cofactor">
    <cofactor evidence="10">
        <name>thiamine diphosphate</name>
        <dbReference type="ChEBI" id="CHEBI:58937"/>
    </cofactor>
    <text evidence="10">Binds 1 thiamine pyrophosphate per subunit.</text>
</comment>
<sequence>MAYTNDDQLAINTIRTLAADAIAKAKSGHPGAPLGMAPAAHVLFSRFLKFNPKNPQWLNRDRFVLSNGHGCMLLYGMLHLAGYAVSIEDIKQFRQIDSLTPGHPEANHTPGVEVTTGPLGQGIASAVGLAMAEAHSAAVFNKEGFPVFDNYTYCFVGDGCLMEGVASEACSLAGHLQLGSLIVVWDDNHICIDGDTNSAFREDVLKRYEAYGWHTQTVHNGDTDLEGIEAAIRNAQQVTDKPSIIALKTTIGFGSTQQGTHTVHGSPLKADDIAQLKERFGFNPNESFTVPQQAYDLYKKVEAKGAAAEQDWIALFDKYAVQYGSDAAEIRRRVAKELPAGWEKHLPTYTSSDAAIASRKMSENVLVGVADILPELVGGSADLTTPNLTRWSNAVDFQPPATGLGSYAGRYVRYGVREHAMGAIMNGLGAYGTILPYAGTFLNFVSYAAPAVRLSGLSKVRLIWVATHDSIGQGEDGATHQPIETLAHFRALPNCMVWRPADGNETSAAYAAALAAKETPSIIALTRQDLPQLPNTSIAKARKGGYVLSEPAGGKKADLTLVSTGSEVSLCVEAAAYLAEKHGLNARVVSLPCFDVFDSQPLEYKLSVLPDGIPSLSVEVLATNGWERYTHEQFGLDRFGASAPYKDLYKKFDFTVEGVAKRAVATVDFWKKIPYVISPVNRAFQHSNSI</sequence>
<keyword evidence="8 10" id="KW-0786">Thiamine pyrophosphate</keyword>
<keyword evidence="10" id="KW-0106">Calcium</keyword>
<evidence type="ECO:0000256" key="1">
    <source>
        <dbReference type="ARBA" id="ARBA00001941"/>
    </source>
</evidence>
<reference evidence="12 13" key="1">
    <citation type="submission" date="2024-01" db="EMBL/GenBank/DDBJ databases">
        <authorList>
            <person name="Allen C."/>
            <person name="Tagirdzhanova G."/>
        </authorList>
    </citation>
    <scope>NUCLEOTIDE SEQUENCE [LARGE SCALE GENOMIC DNA]</scope>
</reference>
<feature type="domain" description="Transketolase-like pyrimidine-binding" evidence="11">
    <location>
        <begin position="356"/>
        <end position="532"/>
    </location>
</feature>
<evidence type="ECO:0000259" key="11">
    <source>
        <dbReference type="SMART" id="SM00861"/>
    </source>
</evidence>
<dbReference type="InterPro" id="IPR005475">
    <property type="entry name" value="Transketolase-like_Pyr-bd"/>
</dbReference>
<dbReference type="GO" id="GO:0004802">
    <property type="term" value="F:transketolase activity"/>
    <property type="evidence" value="ECO:0007669"/>
    <property type="project" value="UniProtKB-EC"/>
</dbReference>
<comment type="caution">
    <text evidence="12">The sequence shown here is derived from an EMBL/GenBank/DDBJ whole genome shotgun (WGS) entry which is preliminary data.</text>
</comment>
<dbReference type="Gene3D" id="3.40.50.970">
    <property type="match status" value="2"/>
</dbReference>
<evidence type="ECO:0000256" key="3">
    <source>
        <dbReference type="ARBA" id="ARBA00011738"/>
    </source>
</evidence>
<dbReference type="EMBL" id="CAWUHD010000009">
    <property type="protein sequence ID" value="CAK7212557.1"/>
    <property type="molecule type" value="Genomic_DNA"/>
</dbReference>
<evidence type="ECO:0000256" key="7">
    <source>
        <dbReference type="ARBA" id="ARBA00022842"/>
    </source>
</evidence>
<evidence type="ECO:0000256" key="6">
    <source>
        <dbReference type="ARBA" id="ARBA00022723"/>
    </source>
</evidence>
<dbReference type="InterPro" id="IPR033247">
    <property type="entry name" value="Transketolase_fam"/>
</dbReference>
<protein>
    <recommendedName>
        <fullName evidence="4 10">Transketolase</fullName>
        <ecNumber evidence="4 10">2.2.1.1</ecNumber>
    </recommendedName>
</protein>
<dbReference type="SUPFAM" id="SSF52922">
    <property type="entry name" value="TK C-terminal domain-like"/>
    <property type="match status" value="1"/>
</dbReference>